<reference evidence="3" key="1">
    <citation type="submission" date="2022-08" db="EMBL/GenBank/DDBJ databases">
        <title>Complete Genome Sequences of 2 Bosea sp. soil isolates.</title>
        <authorList>
            <person name="Alvarez Arevalo M."/>
            <person name="Sterndorff E.B."/>
            <person name="Faurdal D."/>
            <person name="Joergensen T.S."/>
            <person name="Weber T."/>
        </authorList>
    </citation>
    <scope>NUCLEOTIDE SEQUENCE</scope>
    <source>
        <strain evidence="3">NBC_00436</strain>
    </source>
</reference>
<dbReference type="AlphaFoldDB" id="A0A9E8CMC8"/>
<dbReference type="EMBL" id="CP102774">
    <property type="protein sequence ID" value="UZF85109.1"/>
    <property type="molecule type" value="Genomic_DNA"/>
</dbReference>
<proteinExistence type="predicted"/>
<evidence type="ECO:0000256" key="1">
    <source>
        <dbReference type="SAM" id="MobiDB-lite"/>
    </source>
</evidence>
<feature type="compositionally biased region" description="Low complexity" evidence="1">
    <location>
        <begin position="341"/>
        <end position="355"/>
    </location>
</feature>
<protein>
    <submittedName>
        <fullName evidence="3">Flagellar hook-length control protein FliK</fullName>
    </submittedName>
</protein>
<evidence type="ECO:0000313" key="3">
    <source>
        <dbReference type="EMBL" id="UZF85109.1"/>
    </source>
</evidence>
<dbReference type="InterPro" id="IPR038610">
    <property type="entry name" value="FliK-like_C_sf"/>
</dbReference>
<feature type="compositionally biased region" description="Low complexity" evidence="1">
    <location>
        <begin position="136"/>
        <end position="149"/>
    </location>
</feature>
<keyword evidence="3" id="KW-0966">Cell projection</keyword>
<evidence type="ECO:0000259" key="2">
    <source>
        <dbReference type="Pfam" id="PF02120"/>
    </source>
</evidence>
<accession>A0A9E8CMC8</accession>
<dbReference type="Pfam" id="PF02120">
    <property type="entry name" value="Flg_hook"/>
    <property type="match status" value="1"/>
</dbReference>
<organism evidence="3">
    <name type="scientific">Bosea sp. NBC_00436</name>
    <dbReference type="NCBI Taxonomy" id="2969620"/>
    <lineage>
        <taxon>Bacteria</taxon>
        <taxon>Pseudomonadati</taxon>
        <taxon>Pseudomonadota</taxon>
        <taxon>Alphaproteobacteria</taxon>
        <taxon>Hyphomicrobiales</taxon>
        <taxon>Boseaceae</taxon>
        <taxon>Bosea</taxon>
    </lineage>
</organism>
<feature type="region of interest" description="Disordered" evidence="1">
    <location>
        <begin position="435"/>
        <end position="503"/>
    </location>
</feature>
<name>A0A9E8CMC8_9HYPH</name>
<keyword evidence="3" id="KW-0969">Cilium</keyword>
<gene>
    <name evidence="3" type="ORF">NWE54_14845</name>
</gene>
<sequence length="503" mass="50127">MPIQSAFTSQATADAPAARSRTAQAEQREGGEVFTLPETDATDTGVAKAGTAAKAAASGEVVAAKEAAVAELVVDPAKVQAQANASQTAVVPAVPVTATAASGKPAPQAAKTDASGIAFLIAMADAQAGTQPEAVGKGVATEAADAAGEAGKGETKKEGKATAEDKGEAAAAVAVPMIQSQAVATPVAVAIVPALLQQGALIAVDGAAGDATEAVSVEGGAKKDAAKPGVAVATAGLPLVAPSAPEQPQTGAALAADGKTATAPGSVHAAGTAAQGAQGFTDILAKADQPAAANGAPAPADAKALDALQQQPVAPFDLSTLLQVPGKPGQDRVLQPLDPNAAAGTAPGAPGQGTASSQQPTPIHVVPIEIGLRAMSGSRQFDIRLDPDELGRVDVNLSISDKGEVSAKLVVDRVETLHLLQRDARTLERAFEQAGLKPSDGGVDITLRDPSDQSAFRQNRQQDEAPQRQRQPGGLELTEDAPLSTDSAPQRRSVRLGGVDLSI</sequence>
<feature type="region of interest" description="Disordered" evidence="1">
    <location>
        <begin position="134"/>
        <end position="163"/>
    </location>
</feature>
<dbReference type="InterPro" id="IPR021136">
    <property type="entry name" value="Flagellar_hook_control-like_C"/>
</dbReference>
<feature type="domain" description="Flagellar hook-length control protein-like C-terminal" evidence="2">
    <location>
        <begin position="377"/>
        <end position="447"/>
    </location>
</feature>
<feature type="region of interest" description="Disordered" evidence="1">
    <location>
        <begin position="1"/>
        <end position="42"/>
    </location>
</feature>
<dbReference type="CDD" id="cd17470">
    <property type="entry name" value="T3SS_Flik_C"/>
    <property type="match status" value="1"/>
</dbReference>
<dbReference type="Gene3D" id="3.30.750.140">
    <property type="match status" value="1"/>
</dbReference>
<keyword evidence="3" id="KW-0282">Flagellum</keyword>
<feature type="compositionally biased region" description="Basic and acidic residues" evidence="1">
    <location>
        <begin position="151"/>
        <end position="163"/>
    </location>
</feature>
<feature type="region of interest" description="Disordered" evidence="1">
    <location>
        <begin position="321"/>
        <end position="361"/>
    </location>
</feature>
<feature type="compositionally biased region" description="Polar residues" evidence="1">
    <location>
        <begin position="1"/>
        <end position="12"/>
    </location>
</feature>